<gene>
    <name evidence="3" type="ORF">PYTT_2262</name>
</gene>
<dbReference type="SUPFAM" id="SSF52200">
    <property type="entry name" value="Toll/Interleukin receptor TIR domain"/>
    <property type="match status" value="1"/>
</dbReference>
<dbReference type="Gene3D" id="3.40.50.10140">
    <property type="entry name" value="Toll/interleukin-1 receptor homology (TIR) domain"/>
    <property type="match status" value="1"/>
</dbReference>
<dbReference type="KEGG" id="agl:PYTT_2262"/>
<sequence>MADNIRNNLQNVSIGGNFVGGNQTVHHHHHRETASTAAEKNAAATPKEATVFLSYCRANSDEADSIERRLSDAGLIVKRDIRDLPPWQSILAFMQSIRDQDVAVLLISDAYLKSHACMYEVMEIMKEKDYHDRILPVVIERGIYNRAKQIEYIAHWQHEAEQYKTAMQTIESENQNDMPKALKQMKQIAASMEEFLKAVASKNNPDISDAGDAIIAHLKHRNLLPR</sequence>
<name>A0A1C7P9V3_9BACT</name>
<dbReference type="AlphaFoldDB" id="A0A1C7P9V3"/>
<dbReference type="InterPro" id="IPR035897">
    <property type="entry name" value="Toll_tir_struct_dom_sf"/>
</dbReference>
<dbReference type="STRING" id="1679444.PYTT_2262"/>
<dbReference type="OrthoDB" id="2067003at2"/>
<dbReference type="Proteomes" id="UP000176204">
    <property type="component" value="Chromosome I"/>
</dbReference>
<organism evidence="3 4">
    <name type="scientific">Akkermansia glycaniphila</name>
    <dbReference type="NCBI Taxonomy" id="1679444"/>
    <lineage>
        <taxon>Bacteria</taxon>
        <taxon>Pseudomonadati</taxon>
        <taxon>Verrucomicrobiota</taxon>
        <taxon>Verrucomicrobiia</taxon>
        <taxon>Verrucomicrobiales</taxon>
        <taxon>Akkermansiaceae</taxon>
        <taxon>Akkermansia</taxon>
    </lineage>
</organism>
<evidence type="ECO:0000313" key="4">
    <source>
        <dbReference type="Proteomes" id="UP000176204"/>
    </source>
</evidence>
<evidence type="ECO:0000256" key="1">
    <source>
        <dbReference type="SAM" id="MobiDB-lite"/>
    </source>
</evidence>
<dbReference type="InterPro" id="IPR000157">
    <property type="entry name" value="TIR_dom"/>
</dbReference>
<proteinExistence type="predicted"/>
<protein>
    <submittedName>
        <fullName evidence="3">Tir domain</fullName>
    </submittedName>
</protein>
<reference evidence="4" key="1">
    <citation type="submission" date="2016-09" db="EMBL/GenBank/DDBJ databases">
        <authorList>
            <person name="Koehorst J."/>
        </authorList>
    </citation>
    <scope>NUCLEOTIDE SEQUENCE [LARGE SCALE GENOMIC DNA]</scope>
</reference>
<dbReference type="PROSITE" id="PS50104">
    <property type="entry name" value="TIR"/>
    <property type="match status" value="1"/>
</dbReference>
<dbReference type="GO" id="GO:0007165">
    <property type="term" value="P:signal transduction"/>
    <property type="evidence" value="ECO:0007669"/>
    <property type="project" value="InterPro"/>
</dbReference>
<feature type="domain" description="TIR" evidence="2">
    <location>
        <begin position="47"/>
        <end position="178"/>
    </location>
</feature>
<evidence type="ECO:0000313" key="3">
    <source>
        <dbReference type="EMBL" id="SEH98027.1"/>
    </source>
</evidence>
<dbReference type="Pfam" id="PF13676">
    <property type="entry name" value="TIR_2"/>
    <property type="match status" value="1"/>
</dbReference>
<dbReference type="EMBL" id="LT629973">
    <property type="protein sequence ID" value="SEH98027.1"/>
    <property type="molecule type" value="Genomic_DNA"/>
</dbReference>
<evidence type="ECO:0000259" key="2">
    <source>
        <dbReference type="PROSITE" id="PS50104"/>
    </source>
</evidence>
<feature type="region of interest" description="Disordered" evidence="1">
    <location>
        <begin position="20"/>
        <end position="41"/>
    </location>
</feature>
<dbReference type="RefSeq" id="WP_067777569.1">
    <property type="nucleotide sequence ID" value="NZ_LIGX01000039.1"/>
</dbReference>
<keyword evidence="4" id="KW-1185">Reference proteome</keyword>
<accession>A0A1C7P9V3</accession>